<protein>
    <recommendedName>
        <fullName evidence="3">ribonuclease H</fullName>
        <ecNumber evidence="3">3.1.26.4</ecNumber>
    </recommendedName>
</protein>
<dbReference type="PANTHER" id="PTHR10642:SF26">
    <property type="entry name" value="RIBONUCLEASE H1"/>
    <property type="match status" value="1"/>
</dbReference>
<dbReference type="OrthoDB" id="2976650at2759"/>
<keyword evidence="4" id="KW-0540">Nuclease</keyword>
<dbReference type="GO" id="GO:0003676">
    <property type="term" value="F:nucleic acid binding"/>
    <property type="evidence" value="ECO:0007669"/>
    <property type="project" value="InterPro"/>
</dbReference>
<evidence type="ECO:0000259" key="8">
    <source>
        <dbReference type="PROSITE" id="PS50879"/>
    </source>
</evidence>
<keyword evidence="6" id="KW-0255">Endonuclease</keyword>
<name>A0A4S8LDR8_DENBC</name>
<dbReference type="GO" id="GO:0043137">
    <property type="term" value="P:DNA replication, removal of RNA primer"/>
    <property type="evidence" value="ECO:0007669"/>
    <property type="project" value="TreeGrafter"/>
</dbReference>
<evidence type="ECO:0000313" key="9">
    <source>
        <dbReference type="EMBL" id="THU86901.1"/>
    </source>
</evidence>
<dbReference type="EC" id="3.1.26.4" evidence="3"/>
<feature type="domain" description="RNase H type-1" evidence="8">
    <location>
        <begin position="1"/>
        <end position="118"/>
    </location>
</feature>
<dbReference type="PANTHER" id="PTHR10642">
    <property type="entry name" value="RIBONUCLEASE H1"/>
    <property type="match status" value="1"/>
</dbReference>
<dbReference type="Pfam" id="PF00075">
    <property type="entry name" value="RNase_H"/>
    <property type="match status" value="1"/>
</dbReference>
<evidence type="ECO:0000256" key="6">
    <source>
        <dbReference type="ARBA" id="ARBA00022759"/>
    </source>
</evidence>
<gene>
    <name evidence="9" type="ORF">K435DRAFT_682707</name>
</gene>
<feature type="non-terminal residue" evidence="9">
    <location>
        <position position="1"/>
    </location>
</feature>
<dbReference type="InterPro" id="IPR002156">
    <property type="entry name" value="RNaseH_domain"/>
</dbReference>
<dbReference type="GO" id="GO:0004523">
    <property type="term" value="F:RNA-DNA hybrid ribonuclease activity"/>
    <property type="evidence" value="ECO:0007669"/>
    <property type="project" value="UniProtKB-EC"/>
</dbReference>
<dbReference type="PROSITE" id="PS50879">
    <property type="entry name" value="RNASE_H_1"/>
    <property type="match status" value="1"/>
</dbReference>
<evidence type="ECO:0000256" key="2">
    <source>
        <dbReference type="ARBA" id="ARBA00005300"/>
    </source>
</evidence>
<dbReference type="InterPro" id="IPR050092">
    <property type="entry name" value="RNase_H"/>
</dbReference>
<dbReference type="GO" id="GO:0046872">
    <property type="term" value="F:metal ion binding"/>
    <property type="evidence" value="ECO:0007669"/>
    <property type="project" value="UniProtKB-KW"/>
</dbReference>
<accession>A0A4S8LDR8</accession>
<dbReference type="Proteomes" id="UP000297245">
    <property type="component" value="Unassembled WGS sequence"/>
</dbReference>
<comment type="catalytic activity">
    <reaction evidence="1">
        <text>Endonucleolytic cleavage to 5'-phosphomonoester.</text>
        <dbReference type="EC" id="3.1.26.4"/>
    </reaction>
</comment>
<organism evidence="9 10">
    <name type="scientific">Dendrothele bispora (strain CBS 962.96)</name>
    <dbReference type="NCBI Taxonomy" id="1314807"/>
    <lineage>
        <taxon>Eukaryota</taxon>
        <taxon>Fungi</taxon>
        <taxon>Dikarya</taxon>
        <taxon>Basidiomycota</taxon>
        <taxon>Agaricomycotina</taxon>
        <taxon>Agaricomycetes</taxon>
        <taxon>Agaricomycetidae</taxon>
        <taxon>Agaricales</taxon>
        <taxon>Agaricales incertae sedis</taxon>
        <taxon>Dendrothele</taxon>
    </lineage>
</organism>
<keyword evidence="10" id="KW-1185">Reference proteome</keyword>
<dbReference type="EMBL" id="ML179473">
    <property type="protein sequence ID" value="THU86901.1"/>
    <property type="molecule type" value="Genomic_DNA"/>
</dbReference>
<sequence>IYIELNHSLNRSIKLPLYIAQSNQTGELVAAKMIANIAPPELELDIETDSKYVITVLNNSRKKNEDEGYITTAGKELVQSTVASFRQRRAMTCFGWVKGHAGHERNEEVDKLAKIGLTQHRAHYINLTVPPSLCSTGAKLNTITQSLAYQAIISHKGTDGKMRRTRTKRNITQVKEKPLDLYDQ</sequence>
<evidence type="ECO:0000256" key="4">
    <source>
        <dbReference type="ARBA" id="ARBA00022722"/>
    </source>
</evidence>
<keyword evidence="7" id="KW-0378">Hydrolase</keyword>
<evidence type="ECO:0000256" key="7">
    <source>
        <dbReference type="ARBA" id="ARBA00022801"/>
    </source>
</evidence>
<evidence type="ECO:0000313" key="10">
    <source>
        <dbReference type="Proteomes" id="UP000297245"/>
    </source>
</evidence>
<dbReference type="InterPro" id="IPR012337">
    <property type="entry name" value="RNaseH-like_sf"/>
</dbReference>
<evidence type="ECO:0000256" key="1">
    <source>
        <dbReference type="ARBA" id="ARBA00000077"/>
    </source>
</evidence>
<dbReference type="SUPFAM" id="SSF53098">
    <property type="entry name" value="Ribonuclease H-like"/>
    <property type="match status" value="1"/>
</dbReference>
<evidence type="ECO:0000256" key="5">
    <source>
        <dbReference type="ARBA" id="ARBA00022723"/>
    </source>
</evidence>
<keyword evidence="5" id="KW-0479">Metal-binding</keyword>
<comment type="similarity">
    <text evidence="2">Belongs to the RNase H family.</text>
</comment>
<evidence type="ECO:0000256" key="3">
    <source>
        <dbReference type="ARBA" id="ARBA00012180"/>
    </source>
</evidence>
<dbReference type="AlphaFoldDB" id="A0A4S8LDR8"/>
<reference evidence="9 10" key="1">
    <citation type="journal article" date="2019" name="Nat. Ecol. Evol.">
        <title>Megaphylogeny resolves global patterns of mushroom evolution.</title>
        <authorList>
            <person name="Varga T."/>
            <person name="Krizsan K."/>
            <person name="Foldi C."/>
            <person name="Dima B."/>
            <person name="Sanchez-Garcia M."/>
            <person name="Sanchez-Ramirez S."/>
            <person name="Szollosi G.J."/>
            <person name="Szarkandi J.G."/>
            <person name="Papp V."/>
            <person name="Albert L."/>
            <person name="Andreopoulos W."/>
            <person name="Angelini C."/>
            <person name="Antonin V."/>
            <person name="Barry K.W."/>
            <person name="Bougher N.L."/>
            <person name="Buchanan P."/>
            <person name="Buyck B."/>
            <person name="Bense V."/>
            <person name="Catcheside P."/>
            <person name="Chovatia M."/>
            <person name="Cooper J."/>
            <person name="Damon W."/>
            <person name="Desjardin D."/>
            <person name="Finy P."/>
            <person name="Geml J."/>
            <person name="Haridas S."/>
            <person name="Hughes K."/>
            <person name="Justo A."/>
            <person name="Karasinski D."/>
            <person name="Kautmanova I."/>
            <person name="Kiss B."/>
            <person name="Kocsube S."/>
            <person name="Kotiranta H."/>
            <person name="LaButti K.M."/>
            <person name="Lechner B.E."/>
            <person name="Liimatainen K."/>
            <person name="Lipzen A."/>
            <person name="Lukacs Z."/>
            <person name="Mihaltcheva S."/>
            <person name="Morgado L.N."/>
            <person name="Niskanen T."/>
            <person name="Noordeloos M.E."/>
            <person name="Ohm R.A."/>
            <person name="Ortiz-Santana B."/>
            <person name="Ovrebo C."/>
            <person name="Racz N."/>
            <person name="Riley R."/>
            <person name="Savchenko A."/>
            <person name="Shiryaev A."/>
            <person name="Soop K."/>
            <person name="Spirin V."/>
            <person name="Szebenyi C."/>
            <person name="Tomsovsky M."/>
            <person name="Tulloss R.E."/>
            <person name="Uehling J."/>
            <person name="Grigoriev I.V."/>
            <person name="Vagvolgyi C."/>
            <person name="Papp T."/>
            <person name="Martin F.M."/>
            <person name="Miettinen O."/>
            <person name="Hibbett D.S."/>
            <person name="Nagy L.G."/>
        </authorList>
    </citation>
    <scope>NUCLEOTIDE SEQUENCE [LARGE SCALE GENOMIC DNA]</scope>
    <source>
        <strain evidence="9 10">CBS 962.96</strain>
    </source>
</reference>
<dbReference type="InterPro" id="IPR036397">
    <property type="entry name" value="RNaseH_sf"/>
</dbReference>
<dbReference type="Gene3D" id="3.30.420.10">
    <property type="entry name" value="Ribonuclease H-like superfamily/Ribonuclease H"/>
    <property type="match status" value="1"/>
</dbReference>
<proteinExistence type="inferred from homology"/>